<name>A0A261V2N2_9BORD</name>
<feature type="transmembrane region" description="Helical" evidence="4">
    <location>
        <begin position="391"/>
        <end position="413"/>
    </location>
</feature>
<feature type="transmembrane region" description="Helical" evidence="4">
    <location>
        <begin position="139"/>
        <end position="159"/>
    </location>
</feature>
<feature type="transmembrane region" description="Helical" evidence="4">
    <location>
        <begin position="296"/>
        <end position="319"/>
    </location>
</feature>
<dbReference type="AlphaFoldDB" id="A0A261V2N2"/>
<keyword evidence="1 4" id="KW-0812">Transmembrane</keyword>
<sequence length="445" mass="45350">MATVAAGGRGPALAEGQAAGAAVAPRPAIQGRLYGPEHRWKVLAAGVVANVSFSAAAAGIPTTAVWMRSGYGLDDAALGVALGAIGLGVAMTELPWGVATDRWGDRPVLLAGLTATTLALVAMAAFMVPSSGFVPSLHWLLALMCVVGLAGGSVNGSSGRAIMRWFKEGERGLAMSIRQTAVPLGGGLGALVLPWLASSAGFGAVYGLLAAMCAGSALLAWRWLRDPPEPEDKRPAVGVARAAQSDAGPATRMPPKASPLRDPTIRRLVLAIGVLCAPQFAVLSFATVYLHDFGGVGIAGTTFAMVVVQLGAMILRVWSGRHTDLRGNRRAYVRTVVLIAAAAFAALALATAADAPALLLVAAVIAAGVTVSAWHGVAYTELATLAGPARAGTALGMCNTLVYLSLFLAPAAIPHVLAATSWSAVWLLAGLLAAATWPVFPAPRR</sequence>
<evidence type="ECO:0000256" key="3">
    <source>
        <dbReference type="ARBA" id="ARBA00023136"/>
    </source>
</evidence>
<dbReference type="Gene3D" id="1.20.1250.20">
    <property type="entry name" value="MFS general substrate transporter like domains"/>
    <property type="match status" value="1"/>
</dbReference>
<reference evidence="7" key="1">
    <citation type="submission" date="2017-05" db="EMBL/GenBank/DDBJ databases">
        <title>Complete and WGS of Bordetella genogroups.</title>
        <authorList>
            <person name="Spilker T."/>
            <person name="Lipuma J."/>
        </authorList>
    </citation>
    <scope>NUCLEOTIDE SEQUENCE [LARGE SCALE GENOMIC DNA]</scope>
    <source>
        <strain evidence="7">AU8856</strain>
    </source>
</reference>
<keyword evidence="2 4" id="KW-1133">Transmembrane helix</keyword>
<evidence type="ECO:0000256" key="4">
    <source>
        <dbReference type="SAM" id="Phobius"/>
    </source>
</evidence>
<dbReference type="Pfam" id="PF07690">
    <property type="entry name" value="MFS_1"/>
    <property type="match status" value="1"/>
</dbReference>
<feature type="transmembrane region" description="Helical" evidence="4">
    <location>
        <begin position="331"/>
        <end position="351"/>
    </location>
</feature>
<dbReference type="Proteomes" id="UP000215767">
    <property type="component" value="Unassembled WGS sequence"/>
</dbReference>
<dbReference type="InterPro" id="IPR011701">
    <property type="entry name" value="MFS"/>
</dbReference>
<feature type="transmembrane region" description="Helical" evidence="4">
    <location>
        <begin position="76"/>
        <end position="96"/>
    </location>
</feature>
<dbReference type="SUPFAM" id="SSF103473">
    <property type="entry name" value="MFS general substrate transporter"/>
    <property type="match status" value="1"/>
</dbReference>
<dbReference type="GO" id="GO:0022857">
    <property type="term" value="F:transmembrane transporter activity"/>
    <property type="evidence" value="ECO:0007669"/>
    <property type="project" value="InterPro"/>
</dbReference>
<feature type="transmembrane region" description="Helical" evidence="4">
    <location>
        <begin position="203"/>
        <end position="224"/>
    </location>
</feature>
<dbReference type="PROSITE" id="PS50850">
    <property type="entry name" value="MFS"/>
    <property type="match status" value="1"/>
</dbReference>
<accession>A0A261V2N2</accession>
<dbReference type="PANTHER" id="PTHR23527:SF1">
    <property type="entry name" value="BLL3282 PROTEIN"/>
    <property type="match status" value="1"/>
</dbReference>
<organism evidence="6 7">
    <name type="scientific">Bordetella genomosp. 11</name>
    <dbReference type="NCBI Taxonomy" id="1416808"/>
    <lineage>
        <taxon>Bacteria</taxon>
        <taxon>Pseudomonadati</taxon>
        <taxon>Pseudomonadota</taxon>
        <taxon>Betaproteobacteria</taxon>
        <taxon>Burkholderiales</taxon>
        <taxon>Alcaligenaceae</taxon>
        <taxon>Bordetella</taxon>
    </lineage>
</organism>
<evidence type="ECO:0000313" key="7">
    <source>
        <dbReference type="Proteomes" id="UP000215767"/>
    </source>
</evidence>
<keyword evidence="7" id="KW-1185">Reference proteome</keyword>
<dbReference type="InterPro" id="IPR052952">
    <property type="entry name" value="MFS-Transporter"/>
</dbReference>
<evidence type="ECO:0000256" key="1">
    <source>
        <dbReference type="ARBA" id="ARBA00022692"/>
    </source>
</evidence>
<feature type="domain" description="Major facilitator superfamily (MFS) profile" evidence="5">
    <location>
        <begin position="42"/>
        <end position="445"/>
    </location>
</feature>
<proteinExistence type="predicted"/>
<feature type="transmembrane region" description="Helical" evidence="4">
    <location>
        <begin position="357"/>
        <end position="379"/>
    </location>
</feature>
<feature type="transmembrane region" description="Helical" evidence="4">
    <location>
        <begin position="180"/>
        <end position="197"/>
    </location>
</feature>
<dbReference type="PANTHER" id="PTHR23527">
    <property type="entry name" value="BLL3282 PROTEIN"/>
    <property type="match status" value="1"/>
</dbReference>
<dbReference type="EMBL" id="NEVS01000001">
    <property type="protein sequence ID" value="OZI67423.1"/>
    <property type="molecule type" value="Genomic_DNA"/>
</dbReference>
<evidence type="ECO:0000313" key="6">
    <source>
        <dbReference type="EMBL" id="OZI67423.1"/>
    </source>
</evidence>
<protein>
    <submittedName>
        <fullName evidence="6">MFS transporter</fullName>
    </submittedName>
</protein>
<dbReference type="InterPro" id="IPR036259">
    <property type="entry name" value="MFS_trans_sf"/>
</dbReference>
<dbReference type="OrthoDB" id="8628659at2"/>
<evidence type="ECO:0000259" key="5">
    <source>
        <dbReference type="PROSITE" id="PS50850"/>
    </source>
</evidence>
<dbReference type="RefSeq" id="WP_094840624.1">
    <property type="nucleotide sequence ID" value="NZ_NEVS01000001.1"/>
</dbReference>
<feature type="transmembrane region" description="Helical" evidence="4">
    <location>
        <begin position="42"/>
        <end position="64"/>
    </location>
</feature>
<feature type="transmembrane region" description="Helical" evidence="4">
    <location>
        <begin position="108"/>
        <end position="127"/>
    </location>
</feature>
<evidence type="ECO:0000256" key="2">
    <source>
        <dbReference type="ARBA" id="ARBA00022989"/>
    </source>
</evidence>
<gene>
    <name evidence="6" type="ORF">CAL28_04435</name>
</gene>
<feature type="transmembrane region" description="Helical" evidence="4">
    <location>
        <begin position="268"/>
        <end position="290"/>
    </location>
</feature>
<keyword evidence="3 4" id="KW-0472">Membrane</keyword>
<feature type="transmembrane region" description="Helical" evidence="4">
    <location>
        <begin position="419"/>
        <end position="440"/>
    </location>
</feature>
<comment type="caution">
    <text evidence="6">The sequence shown here is derived from an EMBL/GenBank/DDBJ whole genome shotgun (WGS) entry which is preliminary data.</text>
</comment>
<dbReference type="InterPro" id="IPR020846">
    <property type="entry name" value="MFS_dom"/>
</dbReference>